<proteinExistence type="predicted"/>
<evidence type="ECO:0000313" key="3">
    <source>
        <dbReference type="Proteomes" id="UP001497453"/>
    </source>
</evidence>
<sequence length="435" mass="48787">MRTFLTNLACPSRGKVTPMKPSTVAPLPVELIAMIMGFLQHDSRALGKCSLVCKTWFSLARHKLFRYIQVPYFAASGKNGFKPFIKFLQQSPNVRPLIKNLTLKAYSMRRLSMVSHRWWLPRRRPAILDPCTLLTICSMLPGLLTLKLDLLQWDEQWTTGKCWGRKAITPPRAGQVVSSLKELSISAMYAPHLDFLRYFSSIQHLRLSKVSGADVSSSPSTVSISAISMEHILKMESWISLFSRSGVEDSCQSLAISLLDLRSFIPSCPRSALAKWLDVGGMGSRLRHLTLQLDFVSAAACSEITQIPWSSLGLDSCTSLQSLTFIISIVESYAFGDTFWNWEAVLYVLEHIPASTINQITLHFACSMAGYVSSEQSVFTQLQRLDWGRFATTCTRFPLNARTSLKVSCRGPNDVQSELRIQTLVDEKLRAHLPS</sequence>
<evidence type="ECO:0000259" key="1">
    <source>
        <dbReference type="Pfam" id="PF12937"/>
    </source>
</evidence>
<accession>A0ABP1DVI6</accession>
<gene>
    <name evidence="2" type="ORF">GFSPODELE1_LOCUS8519</name>
</gene>
<dbReference type="Proteomes" id="UP001497453">
    <property type="component" value="Chromosome 6"/>
</dbReference>
<protein>
    <recommendedName>
        <fullName evidence="1">F-box domain-containing protein</fullName>
    </recommendedName>
</protein>
<feature type="domain" description="F-box" evidence="1">
    <location>
        <begin position="27"/>
        <end position="66"/>
    </location>
</feature>
<dbReference type="EMBL" id="OZ037949">
    <property type="protein sequence ID" value="CAL1711828.1"/>
    <property type="molecule type" value="Genomic_DNA"/>
</dbReference>
<organism evidence="2 3">
    <name type="scientific">Somion occarium</name>
    <dbReference type="NCBI Taxonomy" id="3059160"/>
    <lineage>
        <taxon>Eukaryota</taxon>
        <taxon>Fungi</taxon>
        <taxon>Dikarya</taxon>
        <taxon>Basidiomycota</taxon>
        <taxon>Agaricomycotina</taxon>
        <taxon>Agaricomycetes</taxon>
        <taxon>Polyporales</taxon>
        <taxon>Cerrenaceae</taxon>
        <taxon>Somion</taxon>
    </lineage>
</organism>
<dbReference type="Pfam" id="PF12937">
    <property type="entry name" value="F-box-like"/>
    <property type="match status" value="1"/>
</dbReference>
<dbReference type="CDD" id="cd09917">
    <property type="entry name" value="F-box_SF"/>
    <property type="match status" value="1"/>
</dbReference>
<dbReference type="Gene3D" id="1.20.1280.50">
    <property type="match status" value="1"/>
</dbReference>
<keyword evidence="3" id="KW-1185">Reference proteome</keyword>
<evidence type="ECO:0000313" key="2">
    <source>
        <dbReference type="EMBL" id="CAL1711828.1"/>
    </source>
</evidence>
<name>A0ABP1DVI6_9APHY</name>
<dbReference type="InterPro" id="IPR036047">
    <property type="entry name" value="F-box-like_dom_sf"/>
</dbReference>
<dbReference type="SUPFAM" id="SSF81383">
    <property type="entry name" value="F-box domain"/>
    <property type="match status" value="1"/>
</dbReference>
<reference evidence="3" key="1">
    <citation type="submission" date="2024-04" db="EMBL/GenBank/DDBJ databases">
        <authorList>
            <person name="Shaw F."/>
            <person name="Minotto A."/>
        </authorList>
    </citation>
    <scope>NUCLEOTIDE SEQUENCE [LARGE SCALE GENOMIC DNA]</scope>
</reference>
<dbReference type="InterPro" id="IPR001810">
    <property type="entry name" value="F-box_dom"/>
</dbReference>